<proteinExistence type="predicted"/>
<dbReference type="SUPFAM" id="SSF50249">
    <property type="entry name" value="Nucleic acid-binding proteins"/>
    <property type="match status" value="1"/>
</dbReference>
<protein>
    <submittedName>
        <fullName evidence="2">Uncharacterized OB-fold protein, contains Zn-ribbon domain</fullName>
    </submittedName>
</protein>
<dbReference type="Proteomes" id="UP000240988">
    <property type="component" value="Unassembled WGS sequence"/>
</dbReference>
<dbReference type="STRING" id="1841860.GCA_900157375_01563"/>
<accession>A0A2U3NQF7</accession>
<evidence type="ECO:0000313" key="3">
    <source>
        <dbReference type="Proteomes" id="UP000240988"/>
    </source>
</evidence>
<gene>
    <name evidence="2" type="ORF">MRAB57_1562</name>
</gene>
<evidence type="ECO:0000259" key="1">
    <source>
        <dbReference type="Pfam" id="PF01796"/>
    </source>
</evidence>
<sequence length="89" mass="10026">MCASFNQVWERSTGRGRLYSWTVVNRPVTPAFVPPYAPAIVTLDEGYQMISNVIGVGVDALRIDLELRVEFHRVGDDALWLPYFTGARP</sequence>
<dbReference type="EMBL" id="FUFA01000002">
    <property type="protein sequence ID" value="SPM33758.1"/>
    <property type="molecule type" value="Genomic_DNA"/>
</dbReference>
<feature type="domain" description="ChsH2 C-terminal OB-fold" evidence="1">
    <location>
        <begin position="9"/>
        <end position="72"/>
    </location>
</feature>
<dbReference type="Pfam" id="PF01796">
    <property type="entry name" value="OB_ChsH2_C"/>
    <property type="match status" value="1"/>
</dbReference>
<keyword evidence="3" id="KW-1185">Reference proteome</keyword>
<dbReference type="InterPro" id="IPR002878">
    <property type="entry name" value="ChsH2_C"/>
</dbReference>
<name>A0A2U3NQF7_9MYCO</name>
<reference evidence="2 3" key="1">
    <citation type="submission" date="2017-01" db="EMBL/GenBank/DDBJ databases">
        <authorList>
            <consortium name="Urmite Genomes"/>
        </authorList>
    </citation>
    <scope>NUCLEOTIDE SEQUENCE [LARGE SCALE GENOMIC DNA]</scope>
    <source>
        <strain evidence="2 3">AB57</strain>
    </source>
</reference>
<organism evidence="2 3">
    <name type="scientific">Mycobacterium rhizamassiliense</name>
    <dbReference type="NCBI Taxonomy" id="1841860"/>
    <lineage>
        <taxon>Bacteria</taxon>
        <taxon>Bacillati</taxon>
        <taxon>Actinomycetota</taxon>
        <taxon>Actinomycetes</taxon>
        <taxon>Mycobacteriales</taxon>
        <taxon>Mycobacteriaceae</taxon>
        <taxon>Mycobacterium</taxon>
    </lineage>
</organism>
<evidence type="ECO:0000313" key="2">
    <source>
        <dbReference type="EMBL" id="SPM33758.1"/>
    </source>
</evidence>
<dbReference type="InterPro" id="IPR012340">
    <property type="entry name" value="NA-bd_OB-fold"/>
</dbReference>
<dbReference type="AlphaFoldDB" id="A0A2U3NQF7"/>